<dbReference type="InterPro" id="IPR013611">
    <property type="entry name" value="Transp-assoc_OB_typ2"/>
</dbReference>
<evidence type="ECO:0000256" key="1">
    <source>
        <dbReference type="ARBA" id="ARBA00022448"/>
    </source>
</evidence>
<keyword evidence="9" id="KW-1185">Reference proteome</keyword>
<dbReference type="Pfam" id="PF00005">
    <property type="entry name" value="ABC_tran"/>
    <property type="match status" value="1"/>
</dbReference>
<dbReference type="InterPro" id="IPR003439">
    <property type="entry name" value="ABC_transporter-like_ATP-bd"/>
</dbReference>
<dbReference type="SUPFAM" id="SSF50331">
    <property type="entry name" value="MOP-like"/>
    <property type="match status" value="1"/>
</dbReference>
<evidence type="ECO:0000259" key="7">
    <source>
        <dbReference type="PROSITE" id="PS50893"/>
    </source>
</evidence>
<keyword evidence="4 8" id="KW-0067">ATP-binding</keyword>
<dbReference type="RefSeq" id="WP_248357945.1">
    <property type="nucleotide sequence ID" value="NZ_AP025591.1"/>
</dbReference>
<gene>
    <name evidence="8" type="ORF">AMOR_04200</name>
</gene>
<dbReference type="InterPro" id="IPR027417">
    <property type="entry name" value="P-loop_NTPase"/>
</dbReference>
<accession>A0ABM7WPN0</accession>
<keyword evidence="6" id="KW-0472">Membrane</keyword>
<organism evidence="8 9">
    <name type="scientific">Anaeromyxobacter oryzae</name>
    <dbReference type="NCBI Taxonomy" id="2918170"/>
    <lineage>
        <taxon>Bacteria</taxon>
        <taxon>Pseudomonadati</taxon>
        <taxon>Myxococcota</taxon>
        <taxon>Myxococcia</taxon>
        <taxon>Myxococcales</taxon>
        <taxon>Cystobacterineae</taxon>
        <taxon>Anaeromyxobacteraceae</taxon>
        <taxon>Anaeromyxobacter</taxon>
    </lineage>
</organism>
<dbReference type="InterPro" id="IPR008995">
    <property type="entry name" value="Mo/tungstate-bd_C_term_dom"/>
</dbReference>
<dbReference type="Pfam" id="PF08402">
    <property type="entry name" value="TOBE_2"/>
    <property type="match status" value="1"/>
</dbReference>
<dbReference type="CDD" id="cd03259">
    <property type="entry name" value="ABC_Carb_Solutes_like"/>
    <property type="match status" value="1"/>
</dbReference>
<dbReference type="InterPro" id="IPR015853">
    <property type="entry name" value="ABC_transpr_FbpC"/>
</dbReference>
<proteinExistence type="predicted"/>
<keyword evidence="3" id="KW-0547">Nucleotide-binding</keyword>
<evidence type="ECO:0000313" key="9">
    <source>
        <dbReference type="Proteomes" id="UP001162891"/>
    </source>
</evidence>
<dbReference type="Gene3D" id="3.40.50.300">
    <property type="entry name" value="P-loop containing nucleotide triphosphate hydrolases"/>
    <property type="match status" value="1"/>
</dbReference>
<dbReference type="SUPFAM" id="SSF52540">
    <property type="entry name" value="P-loop containing nucleoside triphosphate hydrolases"/>
    <property type="match status" value="1"/>
</dbReference>
<dbReference type="PANTHER" id="PTHR43875:SF15">
    <property type="entry name" value="TREHALOSE IMPORT ATP-BINDING PROTEIN SUGC"/>
    <property type="match status" value="1"/>
</dbReference>
<keyword evidence="2" id="KW-1003">Cell membrane</keyword>
<dbReference type="PROSITE" id="PS50893">
    <property type="entry name" value="ABC_TRANSPORTER_2"/>
    <property type="match status" value="1"/>
</dbReference>
<evidence type="ECO:0000256" key="4">
    <source>
        <dbReference type="ARBA" id="ARBA00022840"/>
    </source>
</evidence>
<dbReference type="SMART" id="SM00382">
    <property type="entry name" value="AAA"/>
    <property type="match status" value="1"/>
</dbReference>
<dbReference type="InterPro" id="IPR012340">
    <property type="entry name" value="NA-bd_OB-fold"/>
</dbReference>
<evidence type="ECO:0000256" key="2">
    <source>
        <dbReference type="ARBA" id="ARBA00022475"/>
    </source>
</evidence>
<dbReference type="PANTHER" id="PTHR43875">
    <property type="entry name" value="MALTODEXTRIN IMPORT ATP-BINDING PROTEIN MSMX"/>
    <property type="match status" value="1"/>
</dbReference>
<reference evidence="9" key="1">
    <citation type="journal article" date="2022" name="Int. J. Syst. Evol. Microbiol.">
        <title>Anaeromyxobacter oryzae sp. nov., Anaeromyxobacter diazotrophicus sp. nov. and Anaeromyxobacter paludicola sp. nov., isolated from paddy soils.</title>
        <authorList>
            <person name="Itoh H."/>
            <person name="Xu Z."/>
            <person name="Mise K."/>
            <person name="Masuda Y."/>
            <person name="Ushijima N."/>
            <person name="Hayakawa C."/>
            <person name="Shiratori Y."/>
            <person name="Senoo K."/>
        </authorList>
    </citation>
    <scope>NUCLEOTIDE SEQUENCE [LARGE SCALE GENOMIC DNA]</scope>
    <source>
        <strain evidence="9">Red232</strain>
    </source>
</reference>
<dbReference type="InterPro" id="IPR003593">
    <property type="entry name" value="AAA+_ATPase"/>
</dbReference>
<sequence length="394" mass="42644">MASLTLDRVTKVYQQKDLPPTRAVKDFSLSVKDGEIIGLVGSSGCGKTSTLRMIAGLESVTEGTIRVGDRPIHHLKAAERNVAMAFEGYALYPPLRVSDNIAFSLLRGRMPKEKASERVRMIADLLEISDILPLYPPNLSGGQQQRVSLARALVRDADVFLLDEPMSQLEPHLRAKLRARIKDYLIEHKMTSVFVTHDQTEAMALADRIAVMSEGVLQQLGSPVELKERPTNLFVASFIGEPTMNLLKGQTADDGGTLQVVVEDEQGRRAFAIPLPPGARGRVPNGKRVHVGLRPHKLIVGETNGRSVPRVYGTVVSNQWLGDQTYVGIEIGGCLVLAVADQHVKATVDTQVALGLAPEALHLFDVESEIALLHGGDVAAESQTALLHGGDVAS</sequence>
<evidence type="ECO:0000256" key="5">
    <source>
        <dbReference type="ARBA" id="ARBA00022967"/>
    </source>
</evidence>
<dbReference type="InterPro" id="IPR017871">
    <property type="entry name" value="ABC_transporter-like_CS"/>
</dbReference>
<keyword evidence="1" id="KW-0813">Transport</keyword>
<dbReference type="EMBL" id="AP025591">
    <property type="protein sequence ID" value="BDG01424.1"/>
    <property type="molecule type" value="Genomic_DNA"/>
</dbReference>
<evidence type="ECO:0000256" key="6">
    <source>
        <dbReference type="ARBA" id="ARBA00023136"/>
    </source>
</evidence>
<feature type="domain" description="ABC transporter" evidence="7">
    <location>
        <begin position="4"/>
        <end position="239"/>
    </location>
</feature>
<dbReference type="PROSITE" id="PS00211">
    <property type="entry name" value="ABC_TRANSPORTER_1"/>
    <property type="match status" value="1"/>
</dbReference>
<dbReference type="Proteomes" id="UP001162891">
    <property type="component" value="Chromosome"/>
</dbReference>
<evidence type="ECO:0000313" key="8">
    <source>
        <dbReference type="EMBL" id="BDG01424.1"/>
    </source>
</evidence>
<dbReference type="Gene3D" id="2.40.50.140">
    <property type="entry name" value="Nucleic acid-binding proteins"/>
    <property type="match status" value="1"/>
</dbReference>
<evidence type="ECO:0000256" key="3">
    <source>
        <dbReference type="ARBA" id="ARBA00022741"/>
    </source>
</evidence>
<dbReference type="GO" id="GO:0005524">
    <property type="term" value="F:ATP binding"/>
    <property type="evidence" value="ECO:0007669"/>
    <property type="project" value="UniProtKB-KW"/>
</dbReference>
<dbReference type="InterPro" id="IPR047641">
    <property type="entry name" value="ABC_transpr_MalK/UgpC-like"/>
</dbReference>
<name>A0ABM7WPN0_9BACT</name>
<keyword evidence="5" id="KW-1278">Translocase</keyword>
<protein>
    <submittedName>
        <fullName evidence="8">ABC transporter ATP-binding protein</fullName>
    </submittedName>
</protein>
<dbReference type="Gene3D" id="2.40.50.100">
    <property type="match status" value="1"/>
</dbReference>